<dbReference type="Proteomes" id="UP000887458">
    <property type="component" value="Unassembled WGS sequence"/>
</dbReference>
<dbReference type="EMBL" id="NJHN03000105">
    <property type="protein sequence ID" value="KAH9414712.1"/>
    <property type="molecule type" value="Genomic_DNA"/>
</dbReference>
<proteinExistence type="predicted"/>
<accession>A0ABQ8IWM7</accession>
<name>A0ABQ8IWM7_DERPT</name>
<comment type="caution">
    <text evidence="1">The sequence shown here is derived from an EMBL/GenBank/DDBJ whole genome shotgun (WGS) entry which is preliminary data.</text>
</comment>
<evidence type="ECO:0000313" key="1">
    <source>
        <dbReference type="EMBL" id="KAH9414712.1"/>
    </source>
</evidence>
<evidence type="ECO:0000313" key="2">
    <source>
        <dbReference type="Proteomes" id="UP000887458"/>
    </source>
</evidence>
<keyword evidence="2" id="KW-1185">Reference proteome</keyword>
<gene>
    <name evidence="1" type="ORF">DERP_008552</name>
</gene>
<reference evidence="1 2" key="1">
    <citation type="journal article" date="2018" name="J. Allergy Clin. Immunol.">
        <title>High-quality assembly of Dermatophagoides pteronyssinus genome and transcriptome reveals a wide range of novel allergens.</title>
        <authorList>
            <person name="Liu X.Y."/>
            <person name="Yang K.Y."/>
            <person name="Wang M.Q."/>
            <person name="Kwok J.S."/>
            <person name="Zeng X."/>
            <person name="Yang Z."/>
            <person name="Xiao X.J."/>
            <person name="Lau C.P."/>
            <person name="Li Y."/>
            <person name="Huang Z.M."/>
            <person name="Ba J.G."/>
            <person name="Yim A.K."/>
            <person name="Ouyang C.Y."/>
            <person name="Ngai S.M."/>
            <person name="Chan T.F."/>
            <person name="Leung E.L."/>
            <person name="Liu L."/>
            <person name="Liu Z.G."/>
            <person name="Tsui S.K."/>
        </authorList>
    </citation>
    <scope>NUCLEOTIDE SEQUENCE [LARGE SCALE GENOMIC DNA]</scope>
    <source>
        <strain evidence="1">Derp</strain>
    </source>
</reference>
<reference evidence="1 2" key="2">
    <citation type="journal article" date="2022" name="Mol. Biol. Evol.">
        <title>Comparative Genomics Reveals Insights into the Divergent Evolution of Astigmatic Mites and Household Pest Adaptations.</title>
        <authorList>
            <person name="Xiong Q."/>
            <person name="Wan A.T."/>
            <person name="Liu X."/>
            <person name="Fung C.S."/>
            <person name="Xiao X."/>
            <person name="Malainual N."/>
            <person name="Hou J."/>
            <person name="Wang L."/>
            <person name="Wang M."/>
            <person name="Yang K.Y."/>
            <person name="Cui Y."/>
            <person name="Leung E.L."/>
            <person name="Nong W."/>
            <person name="Shin S.K."/>
            <person name="Au S.W."/>
            <person name="Jeong K.Y."/>
            <person name="Chew F.T."/>
            <person name="Hui J.H."/>
            <person name="Leung T.F."/>
            <person name="Tungtrongchitr A."/>
            <person name="Zhong N."/>
            <person name="Liu Z."/>
            <person name="Tsui S.K."/>
        </authorList>
    </citation>
    <scope>NUCLEOTIDE SEQUENCE [LARGE SCALE GENOMIC DNA]</scope>
    <source>
        <strain evidence="1">Derp</strain>
    </source>
</reference>
<organism evidence="1 2">
    <name type="scientific">Dermatophagoides pteronyssinus</name>
    <name type="common">European house dust mite</name>
    <dbReference type="NCBI Taxonomy" id="6956"/>
    <lineage>
        <taxon>Eukaryota</taxon>
        <taxon>Metazoa</taxon>
        <taxon>Ecdysozoa</taxon>
        <taxon>Arthropoda</taxon>
        <taxon>Chelicerata</taxon>
        <taxon>Arachnida</taxon>
        <taxon>Acari</taxon>
        <taxon>Acariformes</taxon>
        <taxon>Sarcoptiformes</taxon>
        <taxon>Astigmata</taxon>
        <taxon>Psoroptidia</taxon>
        <taxon>Analgoidea</taxon>
        <taxon>Pyroglyphidae</taxon>
        <taxon>Dermatophagoidinae</taxon>
        <taxon>Dermatophagoides</taxon>
    </lineage>
</organism>
<sequence length="59" mass="7139">MIIIWRISIQKIFSLTTMRKRVETNLIQYMEKNNNKKKLFSLQTILLSGHDKYLKQLNI</sequence>
<protein>
    <submittedName>
        <fullName evidence="1">Uncharacterized protein</fullName>
    </submittedName>
</protein>